<accession>A0A077MEB6</accession>
<dbReference type="Proteomes" id="UP000035720">
    <property type="component" value="Unassembled WGS sequence"/>
</dbReference>
<gene>
    <name evidence="1" type="ORF">BN13_310016</name>
</gene>
<dbReference type="OrthoDB" id="663914at2"/>
<dbReference type="GO" id="GO:0006044">
    <property type="term" value="P:N-acetylglucosamine metabolic process"/>
    <property type="evidence" value="ECO:0007669"/>
    <property type="project" value="TreeGrafter"/>
</dbReference>
<dbReference type="GO" id="GO:0006790">
    <property type="term" value="P:sulfur compound metabolic process"/>
    <property type="evidence" value="ECO:0007669"/>
    <property type="project" value="TreeGrafter"/>
</dbReference>
<dbReference type="AlphaFoldDB" id="A0A077MEB6"/>
<name>A0A077MEB6_9MICO</name>
<comment type="caution">
    <text evidence="1">The sequence shown here is derived from an EMBL/GenBank/DDBJ whole genome shotgun (WGS) entry which is preliminary data.</text>
</comment>
<keyword evidence="2" id="KW-1185">Reference proteome</keyword>
<dbReference type="Pfam" id="PF13469">
    <property type="entry name" value="Sulfotransfer_3"/>
    <property type="match status" value="1"/>
</dbReference>
<organism evidence="1 2">
    <name type="scientific">Nostocoides jenkinsii Ben 74</name>
    <dbReference type="NCBI Taxonomy" id="1193518"/>
    <lineage>
        <taxon>Bacteria</taxon>
        <taxon>Bacillati</taxon>
        <taxon>Actinomycetota</taxon>
        <taxon>Actinomycetes</taxon>
        <taxon>Micrococcales</taxon>
        <taxon>Intrasporangiaceae</taxon>
        <taxon>Nostocoides</taxon>
    </lineage>
</organism>
<dbReference type="GO" id="GO:0001517">
    <property type="term" value="F:N-acetylglucosamine 6-O-sulfotransferase activity"/>
    <property type="evidence" value="ECO:0007669"/>
    <property type="project" value="TreeGrafter"/>
</dbReference>
<dbReference type="InterPro" id="IPR051135">
    <property type="entry name" value="Gal/GlcNAc/GalNAc_ST"/>
</dbReference>
<dbReference type="SUPFAM" id="SSF52540">
    <property type="entry name" value="P-loop containing nucleoside triphosphate hydrolases"/>
    <property type="match status" value="1"/>
</dbReference>
<evidence type="ECO:0000313" key="2">
    <source>
        <dbReference type="Proteomes" id="UP000035720"/>
    </source>
</evidence>
<proteinExistence type="predicted"/>
<evidence type="ECO:0000313" key="1">
    <source>
        <dbReference type="EMBL" id="CCI53228.1"/>
    </source>
</evidence>
<dbReference type="PANTHER" id="PTHR10704:SF44">
    <property type="entry name" value="LD35051P-RELATED"/>
    <property type="match status" value="1"/>
</dbReference>
<dbReference type="STRING" id="1193518.BN13_310016"/>
<sequence>MTDAATSRPAMLVIVGTGRSGSTLLGRLLGALPGAVHVGEVRFLWQRGLIEARLCGCGVPVPECPFWRAVLAEAYGARRPDPAAMHARLTAVTRLRRLPSWLLGERPVTDMAAVLAPLYAAIATISGARVVVDSSKLPTYAALLAAALPTAELDPAPALVHLVRDPRAAAYSWATATPAPDRGPGAVMERRGAARSALLWTAWNGAAAALVRRQSSPARIRYEDLVAQPGAELARLAALVGLSVPRDFIADGVVDLPSDHALPGNPMRLRSGAIRIEGDDRWRTGLSARDAAVVQVLTRPLAARFGYGTRAAA</sequence>
<dbReference type="RefSeq" id="WP_048545426.1">
    <property type="nucleotide sequence ID" value="NZ_HF571038.1"/>
</dbReference>
<protein>
    <submittedName>
        <fullName evidence="1">Sulfotransferase-like protein</fullName>
    </submittedName>
</protein>
<dbReference type="PANTHER" id="PTHR10704">
    <property type="entry name" value="CARBOHYDRATE SULFOTRANSFERASE"/>
    <property type="match status" value="1"/>
</dbReference>
<dbReference type="Gene3D" id="3.40.50.300">
    <property type="entry name" value="P-loop containing nucleotide triphosphate hydrolases"/>
    <property type="match status" value="1"/>
</dbReference>
<keyword evidence="1" id="KW-0808">Transferase</keyword>
<dbReference type="InterPro" id="IPR027417">
    <property type="entry name" value="P-loop_NTPase"/>
</dbReference>
<dbReference type="EMBL" id="CAJC01000141">
    <property type="protein sequence ID" value="CCI53228.1"/>
    <property type="molecule type" value="Genomic_DNA"/>
</dbReference>
<reference evidence="1 2" key="1">
    <citation type="journal article" date="2013" name="ISME J.">
        <title>A metabolic model for members of the genus Tetrasphaera involved in enhanced biological phosphorus removal.</title>
        <authorList>
            <person name="Kristiansen R."/>
            <person name="Nguyen H.T.T."/>
            <person name="Saunders A.M."/>
            <person name="Nielsen J.L."/>
            <person name="Wimmer R."/>
            <person name="Le V.Q."/>
            <person name="McIlroy S.J."/>
            <person name="Petrovski S."/>
            <person name="Seviour R.J."/>
            <person name="Calteau A."/>
            <person name="Nielsen K.L."/>
            <person name="Nielsen P.H."/>
        </authorList>
    </citation>
    <scope>NUCLEOTIDE SEQUENCE [LARGE SCALE GENOMIC DNA]</scope>
    <source>
        <strain evidence="1 2">Ben 74</strain>
    </source>
</reference>